<keyword evidence="2" id="KW-1185">Reference proteome</keyword>
<evidence type="ECO:0000313" key="2">
    <source>
        <dbReference type="Proteomes" id="UP000189370"/>
    </source>
</evidence>
<reference evidence="2" key="1">
    <citation type="submission" date="2016-04" db="EMBL/GenBank/DDBJ databases">
        <authorList>
            <person name="Chen S.-C."/>
            <person name="Lai M.-C."/>
        </authorList>
    </citation>
    <scope>NUCLEOTIDE SEQUENCE [LARGE SCALE GENOMIC DNA]</scope>
    <source>
        <strain evidence="2">AB14</strain>
    </source>
</reference>
<evidence type="ECO:0000313" key="1">
    <source>
        <dbReference type="EMBL" id="OLZ41524.1"/>
    </source>
</evidence>
<comment type="caution">
    <text evidence="1">The sequence shown here is derived from an EMBL/GenBank/DDBJ whole genome shotgun (WGS) entry which is preliminary data.</text>
</comment>
<sequence length="469" mass="51462">MGDRSQSRGRVRSGVARVRAGITRTRLRALFAVLLLASAAVVAGAAWGSLSTASADAVPEAPPTENHTVVTESGRAGTITAYAPDGEVVYYNNSRTKYFDVDPVAGDPLTVEYTATDTIHTAGPTCGDPPCARNVIERANLATGEVEVVYERYDHKENAGEWHDADRIDEDHVVVADIIADQVFVVDTETEVVEWLWDAQSAFDLESGHAYPTDWTHINDVEYIESGEMEGRIMVSVRNQDQVVFLDREEGLLEDWTLGSENDYDVLHEQHNPDYIPESRGGPAVVVADSENGVIEEFQREDGEWTQTWQWEDDRIQWPRDADRLPNGNTLISDTHGNRVIEVNESGAIVWQVESTLAYDAERLETGDESAGGHSARSLGLESRTVATGGNEGVGFRPIEFVGGVVESVLPHRVYNAAIFVAPVWVGKTEAVAIAGGVLTGSCWAVLEARWRLRDAGIGFRCPIVRDRE</sequence>
<organism evidence="1 2">
    <name type="scientific">Natrinema saccharevitans</name>
    <dbReference type="NCBI Taxonomy" id="301967"/>
    <lineage>
        <taxon>Archaea</taxon>
        <taxon>Methanobacteriati</taxon>
        <taxon>Methanobacteriota</taxon>
        <taxon>Stenosarchaea group</taxon>
        <taxon>Halobacteria</taxon>
        <taxon>Halobacteriales</taxon>
        <taxon>Natrialbaceae</taxon>
        <taxon>Natrinema</taxon>
    </lineage>
</organism>
<dbReference type="Pfam" id="PF05935">
    <property type="entry name" value="Arylsulfotrans"/>
    <property type="match status" value="1"/>
</dbReference>
<dbReference type="SUPFAM" id="SSF101898">
    <property type="entry name" value="NHL repeat"/>
    <property type="match status" value="1"/>
</dbReference>
<gene>
    <name evidence="1" type="ORF">A6E15_11255</name>
</gene>
<dbReference type="RefSeq" id="WP_076146313.1">
    <property type="nucleotide sequence ID" value="NZ_LWLN01000001.1"/>
</dbReference>
<dbReference type="GO" id="GO:0004062">
    <property type="term" value="F:aryl sulfotransferase activity"/>
    <property type="evidence" value="ECO:0007669"/>
    <property type="project" value="InterPro"/>
</dbReference>
<dbReference type="EMBL" id="LWLN01000001">
    <property type="protein sequence ID" value="OLZ41524.1"/>
    <property type="molecule type" value="Genomic_DNA"/>
</dbReference>
<dbReference type="AlphaFoldDB" id="A0A1S8AYS5"/>
<name>A0A1S8AYS5_9EURY</name>
<protein>
    <submittedName>
        <fullName evidence="1">Arylsulfotransferase (Asst)</fullName>
    </submittedName>
</protein>
<dbReference type="Gene3D" id="2.120.10.30">
    <property type="entry name" value="TolB, C-terminal domain"/>
    <property type="match status" value="1"/>
</dbReference>
<dbReference type="Proteomes" id="UP000189370">
    <property type="component" value="Unassembled WGS sequence"/>
</dbReference>
<dbReference type="OrthoDB" id="306371at2157"/>
<proteinExistence type="predicted"/>
<keyword evidence="1" id="KW-0808">Transferase</keyword>
<dbReference type="InterPro" id="IPR011042">
    <property type="entry name" value="6-blade_b-propeller_TolB-like"/>
</dbReference>
<dbReference type="STRING" id="301967.A6E15_11255"/>
<dbReference type="InterPro" id="IPR010262">
    <property type="entry name" value="Arylsulfotransferase_bact"/>
</dbReference>
<accession>A0A1S8AYS5</accession>